<dbReference type="EMBL" id="BARW01020472">
    <property type="protein sequence ID" value="GAI91997.1"/>
    <property type="molecule type" value="Genomic_DNA"/>
</dbReference>
<sequence length="272" mass="30630">KYKDLYRAFSTRYPRATVAYSYKTNFLPGICAVFHHEGAWAEVVSGFEYDIAMNLGVPGNQIVFNGPYKTKAELQRAIEQDSIINVDSYQEIYDIEELAKELDVEVKVGIRINMQLYETNWDRFGFNLESGQAIDACMRIASSENLRLTGLHIHIGTFILDTNIYRAMAQKLAAFCMLIKDHPGVNLEYLDVGGGYATRNTLHFQWIPGEYACPTFDEYAEAICLPLMTELSKMGEMPLLIIEPGRALVDEGVHLITTVISRKTFSSGTKGV</sequence>
<dbReference type="InterPro" id="IPR029066">
    <property type="entry name" value="PLP-binding_barrel"/>
</dbReference>
<dbReference type="SUPFAM" id="SSF51419">
    <property type="entry name" value="PLP-binding barrel"/>
    <property type="match status" value="1"/>
</dbReference>
<dbReference type="PANTHER" id="PTHR43727:SF2">
    <property type="entry name" value="GROUP IV DECARBOXYLASE"/>
    <property type="match status" value="1"/>
</dbReference>
<evidence type="ECO:0000313" key="4">
    <source>
        <dbReference type="EMBL" id="GAI91997.1"/>
    </source>
</evidence>
<organism evidence="4">
    <name type="scientific">marine sediment metagenome</name>
    <dbReference type="NCBI Taxonomy" id="412755"/>
    <lineage>
        <taxon>unclassified sequences</taxon>
        <taxon>metagenomes</taxon>
        <taxon>ecological metagenomes</taxon>
    </lineage>
</organism>
<evidence type="ECO:0000256" key="2">
    <source>
        <dbReference type="ARBA" id="ARBA00022898"/>
    </source>
</evidence>
<dbReference type="GO" id="GO:0009089">
    <property type="term" value="P:lysine biosynthetic process via diaminopimelate"/>
    <property type="evidence" value="ECO:0007669"/>
    <property type="project" value="TreeGrafter"/>
</dbReference>
<dbReference type="Pfam" id="PF02784">
    <property type="entry name" value="Orn_Arg_deC_N"/>
    <property type="match status" value="1"/>
</dbReference>
<dbReference type="Gene3D" id="3.20.20.10">
    <property type="entry name" value="Alanine racemase"/>
    <property type="match status" value="1"/>
</dbReference>
<proteinExistence type="predicted"/>
<dbReference type="InterPro" id="IPR022644">
    <property type="entry name" value="De-COase2_N"/>
</dbReference>
<dbReference type="GO" id="GO:0008836">
    <property type="term" value="F:diaminopimelate decarboxylase activity"/>
    <property type="evidence" value="ECO:0007669"/>
    <property type="project" value="TreeGrafter"/>
</dbReference>
<dbReference type="AlphaFoldDB" id="X1SG79"/>
<feature type="domain" description="Orn/DAP/Arg decarboxylase 2 N-terminal" evidence="3">
    <location>
        <begin position="6"/>
        <end position="249"/>
    </location>
</feature>
<feature type="non-terminal residue" evidence="4">
    <location>
        <position position="272"/>
    </location>
</feature>
<keyword evidence="2" id="KW-0663">Pyridoxal phosphate</keyword>
<dbReference type="PANTHER" id="PTHR43727">
    <property type="entry name" value="DIAMINOPIMELATE DECARBOXYLASE"/>
    <property type="match status" value="1"/>
</dbReference>
<dbReference type="InterPro" id="IPR000183">
    <property type="entry name" value="Orn/DAP/Arg_de-COase"/>
</dbReference>
<comment type="caution">
    <text evidence="4">The sequence shown here is derived from an EMBL/GenBank/DDBJ whole genome shotgun (WGS) entry which is preliminary data.</text>
</comment>
<feature type="non-terminal residue" evidence="4">
    <location>
        <position position="1"/>
    </location>
</feature>
<comment type="cofactor">
    <cofactor evidence="1">
        <name>pyridoxal 5'-phosphate</name>
        <dbReference type="ChEBI" id="CHEBI:597326"/>
    </cofactor>
</comment>
<protein>
    <recommendedName>
        <fullName evidence="3">Orn/DAP/Arg decarboxylase 2 N-terminal domain-containing protein</fullName>
    </recommendedName>
</protein>
<accession>X1SG79</accession>
<evidence type="ECO:0000259" key="3">
    <source>
        <dbReference type="Pfam" id="PF02784"/>
    </source>
</evidence>
<dbReference type="PRINTS" id="PR01179">
    <property type="entry name" value="ODADCRBXLASE"/>
</dbReference>
<reference evidence="4" key="1">
    <citation type="journal article" date="2014" name="Front. Microbiol.">
        <title>High frequency of phylogenetically diverse reductive dehalogenase-homologous genes in deep subseafloor sedimentary metagenomes.</title>
        <authorList>
            <person name="Kawai M."/>
            <person name="Futagami T."/>
            <person name="Toyoda A."/>
            <person name="Takaki Y."/>
            <person name="Nishi S."/>
            <person name="Hori S."/>
            <person name="Arai W."/>
            <person name="Tsubouchi T."/>
            <person name="Morono Y."/>
            <person name="Uchiyama I."/>
            <person name="Ito T."/>
            <person name="Fujiyama A."/>
            <person name="Inagaki F."/>
            <person name="Takami H."/>
        </authorList>
    </citation>
    <scope>NUCLEOTIDE SEQUENCE</scope>
    <source>
        <strain evidence="4">Expedition CK06-06</strain>
    </source>
</reference>
<gene>
    <name evidence="4" type="ORF">S12H4_34577</name>
</gene>
<evidence type="ECO:0000256" key="1">
    <source>
        <dbReference type="ARBA" id="ARBA00001933"/>
    </source>
</evidence>
<name>X1SG79_9ZZZZ</name>